<dbReference type="GO" id="GO:0016787">
    <property type="term" value="F:hydrolase activity"/>
    <property type="evidence" value="ECO:0007669"/>
    <property type="project" value="UniProtKB-KW"/>
</dbReference>
<evidence type="ECO:0000256" key="2">
    <source>
        <dbReference type="SAM" id="SignalP"/>
    </source>
</evidence>
<gene>
    <name evidence="3" type="ORF">SAMN05421770_1042</name>
</gene>
<dbReference type="GO" id="GO:0005975">
    <property type="term" value="P:carbohydrate metabolic process"/>
    <property type="evidence" value="ECO:0007669"/>
    <property type="project" value="InterPro"/>
</dbReference>
<dbReference type="Gene3D" id="3.40.50.880">
    <property type="match status" value="1"/>
</dbReference>
<dbReference type="SUPFAM" id="SSF48208">
    <property type="entry name" value="Six-hairpin glycosidases"/>
    <property type="match status" value="1"/>
</dbReference>
<dbReference type="InterPro" id="IPR052043">
    <property type="entry name" value="PolySaccharide_Degr_Enz"/>
</dbReference>
<reference evidence="3 4" key="1">
    <citation type="submission" date="2017-06" db="EMBL/GenBank/DDBJ databases">
        <authorList>
            <person name="Kim H.J."/>
            <person name="Triplett B.A."/>
        </authorList>
    </citation>
    <scope>NUCLEOTIDE SEQUENCE [LARGE SCALE GENOMIC DNA]</scope>
    <source>
        <strain evidence="3 4">DSM 18704</strain>
    </source>
</reference>
<sequence length="633" mass="70231">MRLAAAFLMAACVVEASAQKTLSPAQQMAATVIRQWPDGSIATNKNPDAWTYEKGTLLDGMAAEWQQTGDGADFKYIKAAVDKLVQPDGSIKGFKAGKTLDEIEMGRAVLLVYRVTLDAKYYKAAKMLHELLEQQPRTASGGYWHKEIYPNQMWLDGAFMAEPFRAAYAKQFQLPGEFDDIVKQLLLMDQHMRDPKTGLLMHGWDESKQMEWANKTTGLSPEVWGRAMGWYTVALVDTLDWIPLDHPQRPAVIDALKRTMAQVANLQDKETGLWWQVANKGGQKGNYREQSASSMFVYALAKGVRKGYLPQSLEANAVRGWAGIQKEFFKVGADGNVVLSGTVKVSGLGGKPYRSGTYDYYIHEPVGDNDAKGVGVFLLAGSEMEQAKTEALDRNKTVLMDGYFNSQTHLNAAGQTERFHYKWDDDSNNGFSLVGHVFEKYGAKLAEVKAKPTLAELSKGQIYFIVSPDIPSKNPTPNYMDKQAGDAIEAWVKQGGVLILMMNDKNNTEFEHFNTLSDRFGIHFNPVDRNLVTGDEFDMGALEIPATTGVFAHAHNAYMKEICTITTSGPAKPVYTDKGDTLIAVAKVGKGTVLAIPDPWLYNEYNDGRRLPVAYDTYSTTVDLVEWALKTAK</sequence>
<name>A0A239JKK3_9BACT</name>
<proteinExistence type="predicted"/>
<dbReference type="RefSeq" id="WP_245817957.1">
    <property type="nucleotide sequence ID" value="NZ_FZOU01000004.1"/>
</dbReference>
<evidence type="ECO:0000256" key="1">
    <source>
        <dbReference type="ARBA" id="ARBA00022801"/>
    </source>
</evidence>
<dbReference type="InterPro" id="IPR012341">
    <property type="entry name" value="6hp_glycosidase-like_sf"/>
</dbReference>
<protein>
    <submittedName>
        <fullName evidence="3">Unsaturated rhamnogalacturonyl hydrolase</fullName>
    </submittedName>
</protein>
<dbReference type="Gene3D" id="1.50.10.10">
    <property type="match status" value="1"/>
</dbReference>
<evidence type="ECO:0000313" key="3">
    <source>
        <dbReference type="EMBL" id="SNT06340.1"/>
    </source>
</evidence>
<dbReference type="InterPro" id="IPR008928">
    <property type="entry name" value="6-hairpin_glycosidase_sf"/>
</dbReference>
<dbReference type="AlphaFoldDB" id="A0A239JKK3"/>
<accession>A0A239JKK3</accession>
<dbReference type="InterPro" id="IPR029062">
    <property type="entry name" value="Class_I_gatase-like"/>
</dbReference>
<feature type="chain" id="PRO_5012150464" evidence="2">
    <location>
        <begin position="19"/>
        <end position="633"/>
    </location>
</feature>
<keyword evidence="4" id="KW-1185">Reference proteome</keyword>
<dbReference type="Pfam" id="PF07470">
    <property type="entry name" value="Glyco_hydro_88"/>
    <property type="match status" value="1"/>
</dbReference>
<dbReference type="SUPFAM" id="SSF52317">
    <property type="entry name" value="Class I glutamine amidotransferase-like"/>
    <property type="match status" value="1"/>
</dbReference>
<dbReference type="EMBL" id="FZOU01000004">
    <property type="protein sequence ID" value="SNT06340.1"/>
    <property type="molecule type" value="Genomic_DNA"/>
</dbReference>
<evidence type="ECO:0000313" key="4">
    <source>
        <dbReference type="Proteomes" id="UP000198356"/>
    </source>
</evidence>
<dbReference type="PANTHER" id="PTHR33886:SF8">
    <property type="entry name" value="UNSATURATED RHAMNOGALACTURONAN HYDROLASE (EUROFUNG)"/>
    <property type="match status" value="1"/>
</dbReference>
<feature type="signal peptide" evidence="2">
    <location>
        <begin position="1"/>
        <end position="18"/>
    </location>
</feature>
<dbReference type="PANTHER" id="PTHR33886">
    <property type="entry name" value="UNSATURATED RHAMNOGALACTURONAN HYDROLASE (EUROFUNG)"/>
    <property type="match status" value="1"/>
</dbReference>
<dbReference type="Proteomes" id="UP000198356">
    <property type="component" value="Unassembled WGS sequence"/>
</dbReference>
<keyword evidence="2" id="KW-0732">Signal</keyword>
<keyword evidence="1 3" id="KW-0378">Hydrolase</keyword>
<organism evidence="3 4">
    <name type="scientific">Granulicella rosea</name>
    <dbReference type="NCBI Taxonomy" id="474952"/>
    <lineage>
        <taxon>Bacteria</taxon>
        <taxon>Pseudomonadati</taxon>
        <taxon>Acidobacteriota</taxon>
        <taxon>Terriglobia</taxon>
        <taxon>Terriglobales</taxon>
        <taxon>Acidobacteriaceae</taxon>
        <taxon>Granulicella</taxon>
    </lineage>
</organism>
<dbReference type="InterPro" id="IPR010905">
    <property type="entry name" value="Glyco_hydro_88"/>
</dbReference>